<proteinExistence type="predicted"/>
<reference evidence="2 3" key="2">
    <citation type="submission" date="2015-01" db="EMBL/GenBank/DDBJ databases">
        <authorList>
            <consortium name="NBRP consortium"/>
            <person name="Sawabe T."/>
            <person name="Meirelles P."/>
            <person name="Feng G."/>
            <person name="Sayaka M."/>
            <person name="Hattori M."/>
            <person name="Ohkuma M."/>
        </authorList>
    </citation>
    <scope>NUCLEOTIDE SEQUENCE [LARGE SCALE GENOMIC DNA]</scope>
    <source>
        <strain evidence="2 3">JCM19232</strain>
    </source>
</reference>
<keyword evidence="1" id="KW-0732">Signal</keyword>
<reference evidence="2 3" key="1">
    <citation type="submission" date="2015-01" db="EMBL/GenBank/DDBJ databases">
        <title>Vibrio sp. C5 JCM 19232 whole genome shotgun sequence.</title>
        <authorList>
            <person name="Sawabe T."/>
            <person name="Meirelles P."/>
            <person name="Feng G."/>
            <person name="Sayaka M."/>
            <person name="Hattori M."/>
            <person name="Ohkuma M."/>
        </authorList>
    </citation>
    <scope>NUCLEOTIDE SEQUENCE [LARGE SCALE GENOMIC DNA]</scope>
    <source>
        <strain evidence="2 3">JCM19232</strain>
    </source>
</reference>
<feature type="signal peptide" evidence="1">
    <location>
        <begin position="1"/>
        <end position="19"/>
    </location>
</feature>
<dbReference type="AlphaFoldDB" id="A0A0B8PET3"/>
<feature type="chain" id="PRO_5002123193" description="DUF5666 domain-containing protein" evidence="1">
    <location>
        <begin position="20"/>
        <end position="153"/>
    </location>
</feature>
<organism evidence="2 3">
    <name type="scientific">Vibrio ishigakensis</name>
    <dbReference type="NCBI Taxonomy" id="1481914"/>
    <lineage>
        <taxon>Bacteria</taxon>
        <taxon>Pseudomonadati</taxon>
        <taxon>Pseudomonadota</taxon>
        <taxon>Gammaproteobacteria</taxon>
        <taxon>Vibrionales</taxon>
        <taxon>Vibrionaceae</taxon>
        <taxon>Vibrio</taxon>
    </lineage>
</organism>
<accession>A0A0B8PET3</accession>
<gene>
    <name evidence="2" type="ORF">JCM19232_3114</name>
</gene>
<evidence type="ECO:0000256" key="1">
    <source>
        <dbReference type="SAM" id="SignalP"/>
    </source>
</evidence>
<comment type="caution">
    <text evidence="2">The sequence shown here is derived from an EMBL/GenBank/DDBJ whole genome shotgun (WGS) entry which is preliminary data.</text>
</comment>
<sequence length="153" mass="17400">MKKVLLMFLTMSVSSFATAYWGSDGEIEFKRDIPQTSGLQILDREGGIAFKGEYIRNYKGAKVKLLGNYDRKERLMLVTYSVSPNLQLHEHKILYAMGNHDSLKSGQEFKVEVMKDSHNEEYIHTKVNEDIQKIEAGEAKVISTVKLLAPSPF</sequence>
<protein>
    <recommendedName>
        <fullName evidence="4">DUF5666 domain-containing protein</fullName>
    </recommendedName>
</protein>
<evidence type="ECO:0008006" key="4">
    <source>
        <dbReference type="Google" id="ProtNLM"/>
    </source>
</evidence>
<dbReference type="Proteomes" id="UP000031670">
    <property type="component" value="Unassembled WGS sequence"/>
</dbReference>
<name>A0A0B8PET3_9VIBR</name>
<evidence type="ECO:0000313" key="3">
    <source>
        <dbReference type="Proteomes" id="UP000031670"/>
    </source>
</evidence>
<evidence type="ECO:0000313" key="2">
    <source>
        <dbReference type="EMBL" id="GAM64821.1"/>
    </source>
</evidence>
<dbReference type="EMBL" id="BBSA01000015">
    <property type="protein sequence ID" value="GAM64821.1"/>
    <property type="molecule type" value="Genomic_DNA"/>
</dbReference>